<dbReference type="AlphaFoldDB" id="K1PZC3"/>
<accession>K1PZC3</accession>
<sequence length="146" mass="16722">MESFDQDEVDSLNQAAQTARQRRAEHFRRRKVVSEVYDAILKNDAGTQTIEEKDSQNQHKLLGTSQGLLCFTLFITLVTNIQNIRKFGYQDETYYTGLMLNCLCVCLQVVSLFAALCQCVKQFMLYEVPILMATLNRTILKLSAKN</sequence>
<evidence type="ECO:0000313" key="1">
    <source>
        <dbReference type="EMBL" id="EKC29532.1"/>
    </source>
</evidence>
<organism evidence="1">
    <name type="scientific">Magallana gigas</name>
    <name type="common">Pacific oyster</name>
    <name type="synonym">Crassostrea gigas</name>
    <dbReference type="NCBI Taxonomy" id="29159"/>
    <lineage>
        <taxon>Eukaryota</taxon>
        <taxon>Metazoa</taxon>
        <taxon>Spiralia</taxon>
        <taxon>Lophotrochozoa</taxon>
        <taxon>Mollusca</taxon>
        <taxon>Bivalvia</taxon>
        <taxon>Autobranchia</taxon>
        <taxon>Pteriomorphia</taxon>
        <taxon>Ostreida</taxon>
        <taxon>Ostreoidea</taxon>
        <taxon>Ostreidae</taxon>
        <taxon>Magallana</taxon>
    </lineage>
</organism>
<proteinExistence type="predicted"/>
<name>K1PZC3_MAGGI</name>
<dbReference type="InParanoid" id="K1PZC3"/>
<gene>
    <name evidence="1" type="ORF">CGI_10006259</name>
</gene>
<reference evidence="1" key="1">
    <citation type="journal article" date="2012" name="Nature">
        <title>The oyster genome reveals stress adaptation and complexity of shell formation.</title>
        <authorList>
            <person name="Zhang G."/>
            <person name="Fang X."/>
            <person name="Guo X."/>
            <person name="Li L."/>
            <person name="Luo R."/>
            <person name="Xu F."/>
            <person name="Yang P."/>
            <person name="Zhang L."/>
            <person name="Wang X."/>
            <person name="Qi H."/>
            <person name="Xiong Z."/>
            <person name="Que H."/>
            <person name="Xie Y."/>
            <person name="Holland P.W."/>
            <person name="Paps J."/>
            <person name="Zhu Y."/>
            <person name="Wu F."/>
            <person name="Chen Y."/>
            <person name="Wang J."/>
            <person name="Peng C."/>
            <person name="Meng J."/>
            <person name="Yang L."/>
            <person name="Liu J."/>
            <person name="Wen B."/>
            <person name="Zhang N."/>
            <person name="Huang Z."/>
            <person name="Zhu Q."/>
            <person name="Feng Y."/>
            <person name="Mount A."/>
            <person name="Hedgecock D."/>
            <person name="Xu Z."/>
            <person name="Liu Y."/>
            <person name="Domazet-Loso T."/>
            <person name="Du Y."/>
            <person name="Sun X."/>
            <person name="Zhang S."/>
            <person name="Liu B."/>
            <person name="Cheng P."/>
            <person name="Jiang X."/>
            <person name="Li J."/>
            <person name="Fan D."/>
            <person name="Wang W."/>
            <person name="Fu W."/>
            <person name="Wang T."/>
            <person name="Wang B."/>
            <person name="Zhang J."/>
            <person name="Peng Z."/>
            <person name="Li Y."/>
            <person name="Li N."/>
            <person name="Wang J."/>
            <person name="Chen M."/>
            <person name="He Y."/>
            <person name="Tan F."/>
            <person name="Song X."/>
            <person name="Zheng Q."/>
            <person name="Huang R."/>
            <person name="Yang H."/>
            <person name="Du X."/>
            <person name="Chen L."/>
            <person name="Yang M."/>
            <person name="Gaffney P.M."/>
            <person name="Wang S."/>
            <person name="Luo L."/>
            <person name="She Z."/>
            <person name="Ming Y."/>
            <person name="Huang W."/>
            <person name="Zhang S."/>
            <person name="Huang B."/>
            <person name="Zhang Y."/>
            <person name="Qu T."/>
            <person name="Ni P."/>
            <person name="Miao G."/>
            <person name="Wang J."/>
            <person name="Wang Q."/>
            <person name="Steinberg C.E."/>
            <person name="Wang H."/>
            <person name="Li N."/>
            <person name="Qian L."/>
            <person name="Zhang G."/>
            <person name="Li Y."/>
            <person name="Yang H."/>
            <person name="Liu X."/>
            <person name="Wang J."/>
            <person name="Yin Y."/>
            <person name="Wang J."/>
        </authorList>
    </citation>
    <scope>NUCLEOTIDE SEQUENCE [LARGE SCALE GENOMIC DNA]</scope>
    <source>
        <strain evidence="1">05x7-T-G4-1.051#20</strain>
    </source>
</reference>
<dbReference type="HOGENOM" id="CLU_1779225_0_0_1"/>
<protein>
    <submittedName>
        <fullName evidence="1">Uncharacterized protein</fullName>
    </submittedName>
</protein>
<dbReference type="EMBL" id="JH817403">
    <property type="protein sequence ID" value="EKC29532.1"/>
    <property type="molecule type" value="Genomic_DNA"/>
</dbReference>